<gene>
    <name evidence="2" type="ORF">OVS_03945</name>
</gene>
<feature type="region of interest" description="Disordered" evidence="1">
    <location>
        <begin position="1"/>
        <end position="24"/>
    </location>
</feature>
<dbReference type="Proteomes" id="UP000018745">
    <property type="component" value="Chromosome"/>
</dbReference>
<evidence type="ECO:0000313" key="2">
    <source>
        <dbReference type="EMBL" id="AHC40520.1"/>
    </source>
</evidence>
<feature type="region of interest" description="Disordered" evidence="1">
    <location>
        <begin position="58"/>
        <end position="95"/>
    </location>
</feature>
<reference evidence="2 3" key="1">
    <citation type="journal article" date="2014" name="Genome Announc.">
        <title>Complete Genome Sequence of Mycoplasma ovis Strain Michigan, a Hemoplasma of Sheep with Two Distinct 16S rRNA Genes.</title>
        <authorList>
            <person name="Deshuillers P.L."/>
            <person name="Santos A.P."/>
            <person name="do Nascimento N.C."/>
            <person name="Hampel J.A."/>
            <person name="Bergin I.L."/>
            <person name="Dyson M.C."/>
            <person name="Messick J.B."/>
        </authorList>
    </citation>
    <scope>NUCLEOTIDE SEQUENCE [LARGE SCALE GENOMIC DNA]</scope>
    <source>
        <strain evidence="2 3">Michigan</strain>
    </source>
</reference>
<feature type="compositionally biased region" description="Basic and acidic residues" evidence="1">
    <location>
        <begin position="58"/>
        <end position="76"/>
    </location>
</feature>
<sequence length="202" mass="23646">MKEIEQKLESLQREQEQFSERKKSLEVEIQRQEKELTSNKQSLEKVASRNVDIEGLKKKLKDKEDNLSKTKLEMETLGKTNSSSREENGKLQKEKDSLQKKLKELSYLEKIFAELSKERIKEGDIKDIRTYKAVLNNAITRRKMSLQNKRLQVWTDLTTLFGRERKGTNNNELARGKLIGDSVKEGEFLAKLREIFNSIEKI</sequence>
<organism evidence="2 3">
    <name type="scientific">Mycoplasma ovis str. Michigan</name>
    <dbReference type="NCBI Taxonomy" id="1415773"/>
    <lineage>
        <taxon>Bacteria</taxon>
        <taxon>Bacillati</taxon>
        <taxon>Mycoplasmatota</taxon>
        <taxon>Mollicutes</taxon>
        <taxon>Mycoplasmataceae</taxon>
        <taxon>Mycoplasma</taxon>
    </lineage>
</organism>
<feature type="compositionally biased region" description="Basic and acidic residues" evidence="1">
    <location>
        <begin position="84"/>
        <end position="95"/>
    </location>
</feature>
<dbReference type="RefSeq" id="WP_024071546.1">
    <property type="nucleotide sequence ID" value="NC_023062.1"/>
</dbReference>
<evidence type="ECO:0000256" key="1">
    <source>
        <dbReference type="SAM" id="MobiDB-lite"/>
    </source>
</evidence>
<dbReference type="EMBL" id="CP006935">
    <property type="protein sequence ID" value="AHC40520.1"/>
    <property type="molecule type" value="Genomic_DNA"/>
</dbReference>
<evidence type="ECO:0000313" key="3">
    <source>
        <dbReference type="Proteomes" id="UP000018745"/>
    </source>
</evidence>
<name>A0ABM5P256_9MOLU</name>
<accession>A0ABM5P256</accession>
<proteinExistence type="predicted"/>
<protein>
    <submittedName>
        <fullName evidence="2">Uncharacterized protein</fullName>
    </submittedName>
</protein>
<keyword evidence="3" id="KW-1185">Reference proteome</keyword>